<protein>
    <recommendedName>
        <fullName evidence="1">Putative auto-transporter adhesin head GIN domain-containing protein</fullName>
    </recommendedName>
</protein>
<evidence type="ECO:0000313" key="3">
    <source>
        <dbReference type="Proteomes" id="UP000250831"/>
    </source>
</evidence>
<gene>
    <name evidence="2" type="ORF">DCO56_24030</name>
</gene>
<dbReference type="RefSeq" id="WP_108636244.1">
    <property type="nucleotide sequence ID" value="NZ_QCXX01000008.1"/>
</dbReference>
<keyword evidence="3" id="KW-1185">Reference proteome</keyword>
<organism evidence="2 3">
    <name type="scientific">Sphingobacterium athyrii</name>
    <dbReference type="NCBI Taxonomy" id="2152717"/>
    <lineage>
        <taxon>Bacteria</taxon>
        <taxon>Pseudomonadati</taxon>
        <taxon>Bacteroidota</taxon>
        <taxon>Sphingobacteriia</taxon>
        <taxon>Sphingobacteriales</taxon>
        <taxon>Sphingobacteriaceae</taxon>
        <taxon>Sphingobacterium</taxon>
    </lineage>
</organism>
<feature type="domain" description="Putative auto-transporter adhesin head GIN" evidence="1">
    <location>
        <begin position="3"/>
        <end position="187"/>
    </location>
</feature>
<name>A0A363NMQ5_9SPHI</name>
<dbReference type="Proteomes" id="UP000250831">
    <property type="component" value="Unassembled WGS sequence"/>
</dbReference>
<dbReference type="Gene3D" id="2.160.20.120">
    <property type="match status" value="1"/>
</dbReference>
<dbReference type="Pfam" id="PF10988">
    <property type="entry name" value="DUF2807"/>
    <property type="match status" value="1"/>
</dbReference>
<accession>A0A363NMQ5</accession>
<dbReference type="OrthoDB" id="703360at2"/>
<evidence type="ECO:0000259" key="1">
    <source>
        <dbReference type="Pfam" id="PF10988"/>
    </source>
</evidence>
<dbReference type="AlphaFoldDB" id="A0A363NMQ5"/>
<dbReference type="InterPro" id="IPR021255">
    <property type="entry name" value="DUF2807"/>
</dbReference>
<proteinExistence type="predicted"/>
<comment type="caution">
    <text evidence="2">The sequence shown here is derived from an EMBL/GenBank/DDBJ whole genome shotgun (WGS) entry which is preliminary data.</text>
</comment>
<reference evidence="2 3" key="1">
    <citation type="submission" date="2018-04" db="EMBL/GenBank/DDBJ databases">
        <title>Sphingobacterium sp. M46 Genome.</title>
        <authorList>
            <person name="Cheng J."/>
            <person name="Li Y."/>
        </authorList>
    </citation>
    <scope>NUCLEOTIDE SEQUENCE [LARGE SCALE GENOMIC DNA]</scope>
    <source>
        <strain evidence="2 3">M46</strain>
    </source>
</reference>
<evidence type="ECO:0000313" key="2">
    <source>
        <dbReference type="EMBL" id="PUV22007.1"/>
    </source>
</evidence>
<sequence length="209" mass="23413">MNDFNSIVINTRCTVILNYGDCSACTIDESDEKVNWINVSVRNGELTIYTKPNYYGYLLMHGCYPKVTVTFNKLNALKMQDRCFVKSAKQLILQQLGITVREGRLEIGVEASYIDCTVLKGGYVKIYGETIISRVLMYHKSIYEGANLTASEGQIHVHDEGKASVCVTDELELGMYGQGKLTYRGDPKMRILQINKGSALKQIKTSTVT</sequence>
<dbReference type="EMBL" id="QCXX01000008">
    <property type="protein sequence ID" value="PUV22007.1"/>
    <property type="molecule type" value="Genomic_DNA"/>
</dbReference>